<dbReference type="Pfam" id="PF02197">
    <property type="entry name" value="RIIa"/>
    <property type="match status" value="1"/>
</dbReference>
<keyword evidence="9" id="KW-0732">Signal</keyword>
<evidence type="ECO:0000313" key="18">
    <source>
        <dbReference type="EMBL" id="BAV01252.1"/>
    </source>
</evidence>
<keyword evidence="10" id="KW-0677">Repeat</keyword>
<evidence type="ECO:0000256" key="13">
    <source>
        <dbReference type="ARBA" id="ARBA00023136"/>
    </source>
</evidence>
<keyword evidence="8 14" id="KW-0812">Transmembrane</keyword>
<evidence type="ECO:0000256" key="14">
    <source>
        <dbReference type="PROSITE-ProRule" id="PRU00282"/>
    </source>
</evidence>
<evidence type="ECO:0000256" key="16">
    <source>
        <dbReference type="SAM" id="MobiDB-lite"/>
    </source>
</evidence>
<dbReference type="InterPro" id="IPR023395">
    <property type="entry name" value="MCP_dom_sf"/>
</dbReference>
<dbReference type="AlphaFoldDB" id="A0A173M1W9"/>
<keyword evidence="13 14" id="KW-0472">Membrane</keyword>
<evidence type="ECO:0000256" key="9">
    <source>
        <dbReference type="ARBA" id="ARBA00022729"/>
    </source>
</evidence>
<dbReference type="SUPFAM" id="SSF47391">
    <property type="entry name" value="Dimerization-anchoring domain of cAMP-dependent PK regulatory subunit"/>
    <property type="match status" value="1"/>
</dbReference>
<dbReference type="SUPFAM" id="SSF57501">
    <property type="entry name" value="Cystine-knot cytokines"/>
    <property type="match status" value="1"/>
</dbReference>
<comment type="subcellular location">
    <subcellularLocation>
        <location evidence="1">Mitochondrion membrane</location>
        <topology evidence="1">Multi-pass membrane protein</topology>
    </subcellularLocation>
    <subcellularLocation>
        <location evidence="2">Secreted</location>
    </subcellularLocation>
</comment>
<dbReference type="InterPro" id="IPR003117">
    <property type="entry name" value="cAMP_dep_PK_reg_su_I/II_a/b"/>
</dbReference>
<dbReference type="EMBL" id="LC151603">
    <property type="protein sequence ID" value="BAV01252.1"/>
    <property type="molecule type" value="mRNA"/>
</dbReference>
<dbReference type="PROSITE" id="PS50920">
    <property type="entry name" value="SOLCAR"/>
    <property type="match status" value="1"/>
</dbReference>
<sequence>MSKQPQPISPLKNFFAGGFGGVCLVFAGHPLDTIKVRLQTQPKPRPGESALYRGTLDCFKKTLAKEVKYAGPMDCVKQLYRENGVRGIYKGTALTLMRDVPASGMYFMTYEWLKYTLTPEGKRMSVEVPAGLSELLKGYTLEVLKRRPADLLEFSVQYFTLLREQRSSTRASSSRSPVTRGVAFDQDSAPTDSSEEEEEEQRQEEEDEEEKEEEQRQEDDEEEEEEDDFPDDFTFKVMSGSMNVFMVLMVGNLFVPTDTNYTSREGKSRRRKLESQTRRNASSVRISPDPMMTGPESGVMPGAVEIDFDKSIEDMVSQVRNNPNLSINKCVVDRKLWMSNSRSLSPWSYRINHDEDRKPVDIPEAVCSCVGCINPFTMQEDRTMTSALIYAKIPVRRVLCHRPTRKPTKNKKCVPRYRSVVESIAVGCTCIVG</sequence>
<dbReference type="Pfam" id="PF06083">
    <property type="entry name" value="IL17"/>
    <property type="match status" value="1"/>
</dbReference>
<dbReference type="InterPro" id="IPR050567">
    <property type="entry name" value="Mitochondrial_Carrier"/>
</dbReference>
<keyword evidence="6" id="KW-0202">Cytokine</keyword>
<reference evidence="18" key="1">
    <citation type="submission" date="2016-05" db="EMBL/GenBank/DDBJ databases">
        <title>The IL17 gene family and receptors in common carp.</title>
        <authorList>
            <person name="Dong C."/>
        </authorList>
    </citation>
    <scope>NUCLEOTIDE SEQUENCE</scope>
</reference>
<protein>
    <submittedName>
        <fullName evidence="18">Interleukin 17B</fullName>
    </submittedName>
</protein>
<organism evidence="18">
    <name type="scientific">Cyprinus carpio</name>
    <name type="common">Common carp</name>
    <dbReference type="NCBI Taxonomy" id="7962"/>
    <lineage>
        <taxon>Eukaryota</taxon>
        <taxon>Metazoa</taxon>
        <taxon>Chordata</taxon>
        <taxon>Craniata</taxon>
        <taxon>Vertebrata</taxon>
        <taxon>Euteleostomi</taxon>
        <taxon>Actinopterygii</taxon>
        <taxon>Neopterygii</taxon>
        <taxon>Teleostei</taxon>
        <taxon>Ostariophysi</taxon>
        <taxon>Cypriniformes</taxon>
        <taxon>Cyprinidae</taxon>
        <taxon>Cyprininae</taxon>
        <taxon>Cyprinus</taxon>
    </lineage>
</organism>
<evidence type="ECO:0000256" key="3">
    <source>
        <dbReference type="ARBA" id="ARBA00006375"/>
    </source>
</evidence>
<dbReference type="PANTHER" id="PTHR45624">
    <property type="entry name" value="MITOCHONDRIAL BASIC AMINO ACIDS TRANSPORTER-RELATED"/>
    <property type="match status" value="1"/>
</dbReference>
<evidence type="ECO:0000256" key="10">
    <source>
        <dbReference type="ARBA" id="ARBA00022737"/>
    </source>
</evidence>
<proteinExistence type="evidence at transcript level"/>
<dbReference type="GO" id="GO:0031966">
    <property type="term" value="C:mitochondrial membrane"/>
    <property type="evidence" value="ECO:0007669"/>
    <property type="project" value="UniProtKB-SubCell"/>
</dbReference>
<evidence type="ECO:0000256" key="6">
    <source>
        <dbReference type="ARBA" id="ARBA00022514"/>
    </source>
</evidence>
<dbReference type="InterPro" id="IPR029034">
    <property type="entry name" value="Cystine-knot_cytokine"/>
</dbReference>
<dbReference type="Ensembl" id="ENSCCRT00020083608.1">
    <property type="protein sequence ID" value="ENSCCRP00020076261.1"/>
    <property type="gene ID" value="ENSCCRG00020035466.1"/>
</dbReference>
<dbReference type="GO" id="GO:0006954">
    <property type="term" value="P:inflammatory response"/>
    <property type="evidence" value="ECO:0007669"/>
    <property type="project" value="InterPro"/>
</dbReference>
<feature type="compositionally biased region" description="Acidic residues" evidence="16">
    <location>
        <begin position="193"/>
        <end position="231"/>
    </location>
</feature>
<evidence type="ECO:0000256" key="15">
    <source>
        <dbReference type="RuleBase" id="RU000488"/>
    </source>
</evidence>
<keyword evidence="5 15" id="KW-0813">Transport</keyword>
<dbReference type="SUPFAM" id="SSF103506">
    <property type="entry name" value="Mitochondrial carrier"/>
    <property type="match status" value="1"/>
</dbReference>
<feature type="domain" description="RIIa" evidence="17">
    <location>
        <begin position="130"/>
        <end position="167"/>
    </location>
</feature>
<evidence type="ECO:0000256" key="4">
    <source>
        <dbReference type="ARBA" id="ARBA00007236"/>
    </source>
</evidence>
<keyword evidence="7" id="KW-0964">Secreted</keyword>
<accession>A0A173M1W9</accession>
<feature type="region of interest" description="Disordered" evidence="16">
    <location>
        <begin position="169"/>
        <end position="234"/>
    </location>
</feature>
<evidence type="ECO:0000256" key="8">
    <source>
        <dbReference type="ARBA" id="ARBA00022692"/>
    </source>
</evidence>
<keyword evidence="12" id="KW-0496">Mitochondrion</keyword>
<feature type="region of interest" description="Disordered" evidence="16">
    <location>
        <begin position="257"/>
        <end position="300"/>
    </location>
</feature>
<dbReference type="GO" id="GO:0005615">
    <property type="term" value="C:extracellular space"/>
    <property type="evidence" value="ECO:0007669"/>
    <property type="project" value="UniProtKB-KW"/>
</dbReference>
<comment type="similarity">
    <text evidence="3 15">Belongs to the mitochondrial carrier (TC 2.A.29) family.</text>
</comment>
<dbReference type="InterPro" id="IPR010345">
    <property type="entry name" value="IL-17_fam"/>
</dbReference>
<dbReference type="Gene3D" id="2.10.90.10">
    <property type="entry name" value="Cystine-knot cytokines"/>
    <property type="match status" value="1"/>
</dbReference>
<dbReference type="InterPro" id="IPR020440">
    <property type="entry name" value="IL-17_chr"/>
</dbReference>
<dbReference type="GO" id="GO:0006839">
    <property type="term" value="P:mitochondrial transport"/>
    <property type="evidence" value="ECO:0007669"/>
    <property type="project" value="TreeGrafter"/>
</dbReference>
<evidence type="ECO:0000256" key="2">
    <source>
        <dbReference type="ARBA" id="ARBA00004613"/>
    </source>
</evidence>
<dbReference type="GO" id="GO:0015227">
    <property type="term" value="F:O-acyl-L-carnitine transmembrane transporter activity"/>
    <property type="evidence" value="ECO:0007669"/>
    <property type="project" value="TreeGrafter"/>
</dbReference>
<comment type="similarity">
    <text evidence="4">Belongs to the IL-17 family.</text>
</comment>
<keyword evidence="11" id="KW-1133">Transmembrane helix</keyword>
<dbReference type="Pfam" id="PF00153">
    <property type="entry name" value="Mito_carr"/>
    <property type="match status" value="1"/>
</dbReference>
<evidence type="ECO:0000256" key="7">
    <source>
        <dbReference type="ARBA" id="ARBA00022525"/>
    </source>
</evidence>
<gene>
    <name evidence="19" type="primary">slc25a20</name>
</gene>
<dbReference type="GO" id="GO:0005125">
    <property type="term" value="F:cytokine activity"/>
    <property type="evidence" value="ECO:0007669"/>
    <property type="project" value="UniProtKB-KW"/>
</dbReference>
<evidence type="ECO:0000313" key="19">
    <source>
        <dbReference type="Ensembl" id="ENSCCRP00020076261.1"/>
    </source>
</evidence>
<evidence type="ECO:0000256" key="5">
    <source>
        <dbReference type="ARBA" id="ARBA00022448"/>
    </source>
</evidence>
<evidence type="ECO:0000256" key="1">
    <source>
        <dbReference type="ARBA" id="ARBA00004225"/>
    </source>
</evidence>
<name>A0A173M1W9_CYPCA</name>
<dbReference type="PANTHER" id="PTHR45624:SF56">
    <property type="entry name" value="MITOCHONDRIAL CARNITINE_ACYLCARNITINE CARRIER PROTEIN"/>
    <property type="match status" value="1"/>
</dbReference>
<dbReference type="GO" id="GO:1902603">
    <property type="term" value="P:carnitine transmembrane transport"/>
    <property type="evidence" value="ECO:0007669"/>
    <property type="project" value="TreeGrafter"/>
</dbReference>
<evidence type="ECO:0000259" key="17">
    <source>
        <dbReference type="SMART" id="SM00394"/>
    </source>
</evidence>
<dbReference type="Gene3D" id="1.50.40.10">
    <property type="entry name" value="Mitochondrial carrier domain"/>
    <property type="match status" value="1"/>
</dbReference>
<reference evidence="19" key="2">
    <citation type="submission" date="2025-05" db="UniProtKB">
        <authorList>
            <consortium name="Ensembl"/>
        </authorList>
    </citation>
    <scope>IDENTIFICATION</scope>
</reference>
<dbReference type="SMART" id="SM00394">
    <property type="entry name" value="RIIa"/>
    <property type="match status" value="1"/>
</dbReference>
<dbReference type="InterPro" id="IPR018108">
    <property type="entry name" value="MCP_transmembrane"/>
</dbReference>
<dbReference type="Proteomes" id="UP000694701">
    <property type="component" value="Unplaced"/>
</dbReference>
<feature type="repeat" description="Solcar" evidence="14">
    <location>
        <begin position="8"/>
        <end position="116"/>
    </location>
</feature>
<dbReference type="PRINTS" id="PR01932">
    <property type="entry name" value="INTRLEUKIN17"/>
</dbReference>
<evidence type="ECO:0000256" key="11">
    <source>
        <dbReference type="ARBA" id="ARBA00022989"/>
    </source>
</evidence>
<evidence type="ECO:0000256" key="12">
    <source>
        <dbReference type="ARBA" id="ARBA00023128"/>
    </source>
</evidence>